<evidence type="ECO:0000256" key="10">
    <source>
        <dbReference type="ARBA" id="ARBA00023329"/>
    </source>
</evidence>
<dbReference type="Pfam" id="PF24516">
    <property type="entry name" value="ARM_KNTC1_2nd"/>
    <property type="match status" value="1"/>
</dbReference>
<dbReference type="CDD" id="cd17014">
    <property type="entry name" value="ANTH_N_HIP1R"/>
    <property type="match status" value="1"/>
</dbReference>
<dbReference type="GO" id="GO:0030276">
    <property type="term" value="F:clathrin binding"/>
    <property type="evidence" value="ECO:0007669"/>
    <property type="project" value="UniProtKB-ARBA"/>
</dbReference>
<evidence type="ECO:0000259" key="16">
    <source>
        <dbReference type="PROSITE" id="PS50942"/>
    </source>
</evidence>
<dbReference type="GO" id="GO:0005543">
    <property type="term" value="F:phospholipid binding"/>
    <property type="evidence" value="ECO:0007669"/>
    <property type="project" value="InterPro"/>
</dbReference>
<evidence type="ECO:0000256" key="7">
    <source>
        <dbReference type="ARBA" id="ARBA00023054"/>
    </source>
</evidence>
<dbReference type="GO" id="GO:0007094">
    <property type="term" value="P:mitotic spindle assembly checkpoint signaling"/>
    <property type="evidence" value="ECO:0007669"/>
    <property type="project" value="TreeGrafter"/>
</dbReference>
<dbReference type="Pfam" id="PF10493">
    <property type="entry name" value="Rod_C"/>
    <property type="match status" value="1"/>
</dbReference>
<dbReference type="GO" id="GO:1990423">
    <property type="term" value="C:RZZ complex"/>
    <property type="evidence" value="ECO:0007669"/>
    <property type="project" value="TreeGrafter"/>
</dbReference>
<dbReference type="InterPro" id="IPR036322">
    <property type="entry name" value="WD40_repeat_dom_sf"/>
</dbReference>
<dbReference type="SUPFAM" id="SSF109885">
    <property type="entry name" value="I/LWEQ domain"/>
    <property type="match status" value="1"/>
</dbReference>
<dbReference type="InterPro" id="IPR019527">
    <property type="entry name" value="RZZ-complex_KNTC1/ROD_C"/>
</dbReference>
<dbReference type="GO" id="GO:0005828">
    <property type="term" value="C:kinetochore microtubule"/>
    <property type="evidence" value="ECO:0007669"/>
    <property type="project" value="TreeGrafter"/>
</dbReference>
<dbReference type="GO" id="GO:0061024">
    <property type="term" value="P:membrane organization"/>
    <property type="evidence" value="ECO:0007669"/>
    <property type="project" value="UniProtKB-ARBA"/>
</dbReference>
<keyword evidence="5" id="KW-0254">Endocytosis</keyword>
<dbReference type="EMBL" id="JAWDJR010000005">
    <property type="protein sequence ID" value="KAK9974063.1"/>
    <property type="molecule type" value="Genomic_DNA"/>
</dbReference>
<evidence type="ECO:0000256" key="3">
    <source>
        <dbReference type="ARBA" id="ARBA00010135"/>
    </source>
</evidence>
<keyword evidence="4" id="KW-0963">Cytoplasm</keyword>
<evidence type="ECO:0000256" key="12">
    <source>
        <dbReference type="ARBA" id="ARBA00061714"/>
    </source>
</evidence>
<evidence type="ECO:0000256" key="2">
    <source>
        <dbReference type="ARBA" id="ARBA00004556"/>
    </source>
</evidence>
<feature type="coiled-coil region" evidence="14">
    <location>
        <begin position="2564"/>
        <end position="2830"/>
    </location>
</feature>
<keyword evidence="6" id="KW-0007">Acetylation</keyword>
<evidence type="ECO:0000256" key="6">
    <source>
        <dbReference type="ARBA" id="ARBA00022990"/>
    </source>
</evidence>
<dbReference type="PROSITE" id="PS50945">
    <property type="entry name" value="I_LWEQ"/>
    <property type="match status" value="1"/>
</dbReference>
<dbReference type="InterPro" id="IPR055405">
    <property type="entry name" value="ARM_KNTC1_3rd"/>
</dbReference>
<evidence type="ECO:0000256" key="8">
    <source>
        <dbReference type="ARBA" id="ARBA00023136"/>
    </source>
</evidence>
<dbReference type="GO" id="GO:0048471">
    <property type="term" value="C:perinuclear region of cytoplasm"/>
    <property type="evidence" value="ECO:0007669"/>
    <property type="project" value="UniProtKB-SubCell"/>
</dbReference>
<dbReference type="GO" id="GO:0030837">
    <property type="term" value="P:negative regulation of actin filament polymerization"/>
    <property type="evidence" value="ECO:0007669"/>
    <property type="project" value="UniProtKB-ARBA"/>
</dbReference>
<dbReference type="FunFam" id="1.20.1410.10:FF:000002">
    <property type="entry name" value="Huntingtin interacting protein 1"/>
    <property type="match status" value="1"/>
</dbReference>
<comment type="similarity">
    <text evidence="3">Belongs to the SLA2 family.</text>
</comment>
<dbReference type="Pfam" id="PF01608">
    <property type="entry name" value="I_LWEQ"/>
    <property type="match status" value="1"/>
</dbReference>
<evidence type="ECO:0000256" key="1">
    <source>
        <dbReference type="ARBA" id="ARBA00004156"/>
    </source>
</evidence>
<keyword evidence="7 14" id="KW-0175">Coiled coil</keyword>
<protein>
    <recommendedName>
        <fullName evidence="13">Huntingtin-interacting protein 1-related protein</fullName>
    </recommendedName>
</protein>
<feature type="coiled-coil region" evidence="14">
    <location>
        <begin position="3186"/>
        <end position="3222"/>
    </location>
</feature>
<dbReference type="GO" id="GO:0000070">
    <property type="term" value="P:mitotic sister chromatid segregation"/>
    <property type="evidence" value="ECO:0007669"/>
    <property type="project" value="TreeGrafter"/>
</dbReference>
<dbReference type="GO" id="GO:1903394">
    <property type="term" value="P:protein localization to kinetochore involved in kinetochore assembly"/>
    <property type="evidence" value="ECO:0007669"/>
    <property type="project" value="TreeGrafter"/>
</dbReference>
<keyword evidence="8" id="KW-0472">Membrane</keyword>
<dbReference type="Gene3D" id="1.20.1410.10">
    <property type="entry name" value="I/LWEQ domain"/>
    <property type="match status" value="1"/>
</dbReference>
<dbReference type="InterPro" id="IPR055403">
    <property type="entry name" value="ARM_KNTC1_1st"/>
</dbReference>
<evidence type="ECO:0000256" key="5">
    <source>
        <dbReference type="ARBA" id="ARBA00022583"/>
    </source>
</evidence>
<evidence type="ECO:0000313" key="19">
    <source>
        <dbReference type="Proteomes" id="UP001479290"/>
    </source>
</evidence>
<evidence type="ECO:0000256" key="9">
    <source>
        <dbReference type="ARBA" id="ARBA00023203"/>
    </source>
</evidence>
<proteinExistence type="inferred from homology"/>
<comment type="subunit">
    <text evidence="12">Homodimer. Interacts with actin; homodimerization promotes actin binding. Interacts with CLTB. Interacts with HIP1. Interacts (via ENTH and I/LWEQ domains) with BCL2L10.</text>
</comment>
<dbReference type="InterPro" id="IPR035964">
    <property type="entry name" value="I/LWEQ_dom_sf"/>
</dbReference>
<feature type="region of interest" description="Disordered" evidence="15">
    <location>
        <begin position="1009"/>
        <end position="1036"/>
    </location>
</feature>
<name>A0AAW2AMH3_CULAL</name>
<dbReference type="Pfam" id="PF24515">
    <property type="entry name" value="ARM_KNTC1_3rd"/>
    <property type="match status" value="1"/>
</dbReference>
<evidence type="ECO:0000256" key="14">
    <source>
        <dbReference type="SAM" id="Coils"/>
    </source>
</evidence>
<keyword evidence="10" id="KW-0968">Cytoplasmic vesicle</keyword>
<evidence type="ECO:0000259" key="17">
    <source>
        <dbReference type="PROSITE" id="PS50945"/>
    </source>
</evidence>
<dbReference type="InterPro" id="IPR032422">
    <property type="entry name" value="HIP1_clath-bd"/>
</dbReference>
<dbReference type="SUPFAM" id="SSF48464">
    <property type="entry name" value="ENTH/VHS domain"/>
    <property type="match status" value="1"/>
</dbReference>
<dbReference type="PROSITE" id="PS50942">
    <property type="entry name" value="ENTH"/>
    <property type="match status" value="1"/>
</dbReference>
<dbReference type="Proteomes" id="UP001479290">
    <property type="component" value="Unassembled WGS sequence"/>
</dbReference>
<dbReference type="InterPro" id="IPR052802">
    <property type="entry name" value="KNTC1"/>
</dbReference>
<dbReference type="Pfam" id="PF07651">
    <property type="entry name" value="ANTH"/>
    <property type="match status" value="1"/>
</dbReference>
<dbReference type="InterPro" id="IPR055402">
    <property type="entry name" value="KNTC1_N"/>
</dbReference>
<dbReference type="SUPFAM" id="SSF50978">
    <property type="entry name" value="WD40 repeat-like"/>
    <property type="match status" value="1"/>
</dbReference>
<dbReference type="SMART" id="SM00273">
    <property type="entry name" value="ENTH"/>
    <property type="match status" value="1"/>
</dbReference>
<dbReference type="InterPro" id="IPR008942">
    <property type="entry name" value="ENTH_VHS"/>
</dbReference>
<dbReference type="GO" id="GO:0042803">
    <property type="term" value="F:protein homodimerization activity"/>
    <property type="evidence" value="ECO:0007669"/>
    <property type="project" value="UniProtKB-ARBA"/>
</dbReference>
<dbReference type="GO" id="GO:0006898">
    <property type="term" value="P:receptor-mediated endocytosis"/>
    <property type="evidence" value="ECO:0007669"/>
    <property type="project" value="UniProtKB-ARBA"/>
</dbReference>
<sequence length="3318" mass="373698">MWNNVELLLNEDTNTVRLYSDAAQESGNALYQVDTLVKISSSERVLSNPKVYASCTPNCCIVVADTAVVLFDPGFQTVLIHLYFDSVVDAVTACPQGQFLLVGERNGSLHIIYVPLKKTVLTKTLHQQNSSDGDETTFKSLILHETPGSKGVYDLFFIVNNGFLHTSNVALGKIQRAIENMDLVALNKIQDDILLNFCSTKEIHEDGCISAGLVCFGSTVHLLIGADGANVLSLWTMGPGQTSLSLTKLLDSALMSVVKKIQVVDNLMYVLNEEGMLSLLDIHSFVMLCCWPDQYIVDFLLISEGNSSSITQQDDNSMKIMTLVAEENKGHARKLVVQSLPSMEVFYSLEVSSESWLIQKGINMDTIYLLEGILANTKSPEDPVSTVVIRCFTEALPENRLNKLLYKYKFEEAEKFAKAFGLDVELVYKVKLNVVLEKLISTSSSDQTLEWPELIDEAKTNLMKIMDEQFVVQYCLTASWPTLSIAEEMLSYTLNRFPCCQIQTALAKLATFASMYGPNNFEGISWIEFLNSTDYLKDIFALLKEGNLSGAQYLWLRHEGEFASEFDEGCLHALLGSISSDIPSQDLCLWFKGVVVPFVWRVLPKGQKILARWLEQRARNLELTEKSDWPHNGLVLAELGLPSLWRSMGLTENCGAEEVQNLRSLVANLRQLCDLYTKYNCHLSLSDYERGSTRSMAFLMLDKVQAPELIPAVIESSIQPYALENGLDLDQTLLHYIKDLLDCCSSQITSLFTEWEAKAVAVLHCMTDTNKVMDAVIEIMYKAVVPWSDTIEKLVQQHLEKEHPKQELLREGYRLMEIKKLLRCYGIRTLALSNTRDIMMLVRHILKQDLPTSLEDSLKLIEAYKLNPAEIHHIHCIQLIQCNKREKCIALLKNLPHSEAEFVIERMACWARLELQDKRHISEEQKKLQMLISQIMVEALKYLQSIQTDDAFKKTECENNLNMFTAMSHLQEDFDIFLTPEEYEDPVVRHKFNQQLITAYENARAWRRSGKQHPDKVSSSHLNGNAAVANDPDGKTKTLSTEAGLHRLARQLQKTEQELWADLALRALDAGDVEKALQILSELYQHHSNCNTGRVLFSTAQRLCQMLEENIPMVLPEKVNLPAVIHGLACQAITVCHSDLLLDCLELCKSTRSAADVYRQCQIEDFGFLPKESALSGEEDTYSESHFHDVFNEDCIVLDPVSVLPLQYKITRNLLPLSESRLYPFGCSCLSYCALKEGTDLVGPLLNPMASMLQMLQECSQLELALRLLMESYGSIYLHFVSNNMDISLSKRLQSNNRMARDKQTLDMIEKTVLSSVTVVVVSLLQKVLNWRVVDSDLAIGLCTILSKATVVDILWKMITSAWQNYDKIKVVAMVGAHLSFLYKDEEERGKFLSVITDAEWGIQLGKLGVSIQSVFRQCAETKRNLIPTLVKNKNITPDIILHYCSTFGLDSHSAINLYITTLLLQEDRWYEMEIEEGDAKGTLQGEELLLGKDDKLESALQIVPQLGSAKDLVISLNTALIKLNPYNYEWIERVLKTIQMADESTNLLPLGQMVGLLQHLKSHRRISPPTDLESSYLLENGLEPTALANTRLPFHLLFQTNHAFWKIVSPEISEDTLPTLLFICKLLKVNLDKLYALAVNHVFKKNLLPLLMDPSKKIQHLGPSKELSSVTQSIFKHALCIQNLELAAATIHKIAQDLPAGAEKTDFLKFSLELVHKLLKSDNLEENLQARGEALISKLQLQYQRSATENALLSSQLSSPELLKLTGMPGRLIVALFEHSSVVDRMKNPAGMTYPDIHSVAKDIASINSVDLQKIRNILLEKWLCQTGQSNGKDIIQQDYVADINDDPDLMRVVYLLQMHPMDISARLLSPILTAQTWPLGGSGLRLTFEHRSRALICLTHLADAVTLEALSNQPSSKIKYYLKCYMYLAQMEALNIPYTLEMFISSPKEGMIKGLWKNHNNEPQAVRLVADLCLEYEVYDLQLWNSVLQKLMSFNMTSYLQKVLEALIAVPSLLEGQSLSRIWRSVIQAPFLTASLPLSPRQHDVMYKTFVLLLKCPFLFTLDLVAIAKRFSQFNLQAFSLGTLLLIPCAKKKEPQIQSFLLSCNPTLILDQIEESMTTGELAGIPSQIRDTVFTFLCRNGKSQTLMKTKHFTNLKRHLISKGHPEVVQELLNCLVGQNGEEEAISFAQEYLKYREMKGGQTAPVSNTLSDPVRVPSRVKSKRTETILGAEREHFEKQQLSSISKAINSTETPLKEKHARRIILGTHREKGAYTFWSYAVGLPLPSSAILSWKFCHVLHKILRDGHRNTLQDCMRHYSNIAETGLLWSNTRDRHGYGQLVSLHSKLLCTKMEFHTKHSEIPASLEASDELLERTAGTDINNVFQLTVEVFDYMDAELRLAEAVLRQLNMSIAISTLTSGQCKLAPLIQVIQDCSHLYHYTVKLLFKLHACLPADTLQGHRERFHEQFQSLKTFLNKARDMLYFKRLIQIPRLPDTPPNFLRASALAEHVKPMVVIPDEEELEEPEEDEPEPLIDVSEAQTSMASQPQSDIFDQAFGPPNNGFDDRDLQIEQLKRDIELLQAELEKIKGEAQRYITQLKSQINSLEAELEEQRMQKQRTLVENEQLRMELEAIRRRNTEHESIQMNFVEAEKRSQATEQRYNKLKEKHAELVANHAELLRKSADTVKMLSATQQTQEEIERTKQQLAFEVDRVKQESDMKFEEQRFDMDRLRRELEAKNAEIQKVKSSLQTSEKTGEQLNSSMAALLAEKDRLTQSMSKKEAELSSLKKEAQLKECTLQQERDKTIKELGELQSKLKEKLSHEEQLQQKLLDEQFTLLQATVTEAENIIQDAVATLDDPLHISCSSSPDYLISRAEATLGSIDKVQTGHSEYVKSMRDAGGLVRALTKFSHLAADTITNGSATAHMAPTDQADRLTEHCKSCATQSLQYLRNLKSKASLKGADPTSIQAAVQKILRIAQDLRPKGLDVGKDELGDMVDKEMAATSAAIEEAVRRIDEMMSKTRKDATGIQLEVNERILNDCTDLMKAIRLLVLASTDLQKEIVESGRGAASVKEFYARNSRWTEGLISASKAVGWGATQMVDSADKVVLQTGKYEELIVCSHEIAASTAQLVAASKVKADRGSKKLGVLQQASRHVNEMAANVVASTKTGLEQIEDKDTMDFSGMSLIKLKKEEMESQVKVLELETMLENERLRLGELRKKHYVIAGVPLEQLAQDNGLVASPNVTAGPSSPKPSKPTLMKKPALAQKPNIPPKSTICSVGHSWCPIGSGRLARSDAESNAGRRRLASGMALGTQFH</sequence>
<comment type="subcellular location">
    <subcellularLocation>
        <location evidence="2">Cytoplasm</location>
        <location evidence="2">Perinuclear region</location>
    </subcellularLocation>
    <subcellularLocation>
        <location evidence="1">Cytoplasmic vesicle membrane</location>
    </subcellularLocation>
</comment>
<feature type="region of interest" description="Disordered" evidence="15">
    <location>
        <begin position="3242"/>
        <end position="3275"/>
    </location>
</feature>
<dbReference type="Gene3D" id="1.20.5.1700">
    <property type="match status" value="1"/>
</dbReference>
<dbReference type="InterPro" id="IPR011417">
    <property type="entry name" value="ANTH_dom"/>
</dbReference>
<evidence type="ECO:0000313" key="18">
    <source>
        <dbReference type="EMBL" id="KAK9974063.1"/>
    </source>
</evidence>
<organism evidence="18 19">
    <name type="scientific">Culter alburnus</name>
    <name type="common">Topmouth culter</name>
    <dbReference type="NCBI Taxonomy" id="194366"/>
    <lineage>
        <taxon>Eukaryota</taxon>
        <taxon>Metazoa</taxon>
        <taxon>Chordata</taxon>
        <taxon>Craniata</taxon>
        <taxon>Vertebrata</taxon>
        <taxon>Euteleostomi</taxon>
        <taxon>Actinopterygii</taxon>
        <taxon>Neopterygii</taxon>
        <taxon>Teleostei</taxon>
        <taxon>Ostariophysi</taxon>
        <taxon>Cypriniformes</taxon>
        <taxon>Xenocyprididae</taxon>
        <taxon>Xenocypridinae</taxon>
        <taxon>Culter</taxon>
    </lineage>
</organism>
<dbReference type="GO" id="GO:0051015">
    <property type="term" value="F:actin filament binding"/>
    <property type="evidence" value="ECO:0007669"/>
    <property type="project" value="UniProtKB-ARBA"/>
</dbReference>
<dbReference type="GO" id="GO:0030136">
    <property type="term" value="C:clathrin-coated vesicle"/>
    <property type="evidence" value="ECO:0007669"/>
    <property type="project" value="UniProtKB-ARBA"/>
</dbReference>
<keyword evidence="19" id="KW-1185">Reference proteome</keyword>
<dbReference type="InterPro" id="IPR055404">
    <property type="entry name" value="ARM_KNTC1_2nd"/>
</dbReference>
<dbReference type="FunFam" id="1.20.5.1700:FF:000002">
    <property type="entry name" value="Huntingtin interacting protein 1"/>
    <property type="match status" value="1"/>
</dbReference>
<dbReference type="SMART" id="SM00307">
    <property type="entry name" value="ILWEQ"/>
    <property type="match status" value="1"/>
</dbReference>
<dbReference type="GO" id="GO:0031267">
    <property type="term" value="F:small GTPase binding"/>
    <property type="evidence" value="ECO:0007669"/>
    <property type="project" value="TreeGrafter"/>
</dbReference>
<dbReference type="InterPro" id="IPR002558">
    <property type="entry name" value="ILWEQ_dom"/>
</dbReference>
<dbReference type="FunFam" id="1.25.40.90:FF:000012">
    <property type="entry name" value="Huntingtin interacting protein 1-related"/>
    <property type="match status" value="1"/>
</dbReference>
<dbReference type="GO" id="GO:0030659">
    <property type="term" value="C:cytoplasmic vesicle membrane"/>
    <property type="evidence" value="ECO:0007669"/>
    <property type="project" value="UniProtKB-SubCell"/>
</dbReference>
<dbReference type="GO" id="GO:0030100">
    <property type="term" value="P:regulation of endocytosis"/>
    <property type="evidence" value="ECO:0007669"/>
    <property type="project" value="UniProtKB-ARBA"/>
</dbReference>
<dbReference type="Pfam" id="PF24506">
    <property type="entry name" value="KNTC1_N"/>
    <property type="match status" value="1"/>
</dbReference>
<dbReference type="Gene3D" id="6.10.250.920">
    <property type="match status" value="1"/>
</dbReference>
<evidence type="ECO:0000256" key="15">
    <source>
        <dbReference type="SAM" id="MobiDB-lite"/>
    </source>
</evidence>
<dbReference type="InterPro" id="IPR013809">
    <property type="entry name" value="ENTH"/>
</dbReference>
<dbReference type="GO" id="GO:0051130">
    <property type="term" value="P:positive regulation of cellular component organization"/>
    <property type="evidence" value="ECO:0007669"/>
    <property type="project" value="UniProtKB-ARBA"/>
</dbReference>
<evidence type="ECO:0000256" key="4">
    <source>
        <dbReference type="ARBA" id="ARBA00022490"/>
    </source>
</evidence>
<reference evidence="18 19" key="1">
    <citation type="submission" date="2024-05" db="EMBL/GenBank/DDBJ databases">
        <title>A high-quality chromosomal-level genome assembly of Topmouth culter (Culter alburnus).</title>
        <authorList>
            <person name="Zhao H."/>
        </authorList>
    </citation>
    <scope>NUCLEOTIDE SEQUENCE [LARGE SCALE GENOMIC DNA]</scope>
    <source>
        <strain evidence="18">CATC2023</strain>
        <tissue evidence="18">Muscle</tissue>
    </source>
</reference>
<feature type="domain" description="I/LWEQ" evidence="17">
    <location>
        <begin position="2986"/>
        <end position="3227"/>
    </location>
</feature>
<dbReference type="PANTHER" id="PTHR15688">
    <property type="entry name" value="KINETOCHORE-ASSOCIATED PROTEIN 1"/>
    <property type="match status" value="1"/>
</dbReference>
<keyword evidence="9" id="KW-0009">Actin-binding</keyword>
<evidence type="ECO:0000256" key="13">
    <source>
        <dbReference type="ARBA" id="ARBA00073599"/>
    </source>
</evidence>
<accession>A0AAW2AMH3</accession>
<dbReference type="GO" id="GO:0051050">
    <property type="term" value="P:positive regulation of transport"/>
    <property type="evidence" value="ECO:0007669"/>
    <property type="project" value="UniProtKB-ARBA"/>
</dbReference>
<evidence type="ECO:0000256" key="11">
    <source>
        <dbReference type="ARBA" id="ARBA00059997"/>
    </source>
</evidence>
<comment type="caution">
    <text evidence="18">The sequence shown here is derived from an EMBL/GenBank/DDBJ whole genome shotgun (WGS) entry which is preliminary data.</text>
</comment>
<comment type="function">
    <text evidence="11">Component of clathrin-coated pits and vesicles, that may link the endocytic machinery to the actin cytoskeleton. Binds 3-phosphoinositides (via ENTH domain). May act through the ENTH domain to promote cell survival by stabilizing receptor tyrosine kinases following ligand-induced endocytosis.</text>
</comment>
<feature type="domain" description="ENTH" evidence="16">
    <location>
        <begin position="2233"/>
        <end position="2363"/>
    </location>
</feature>
<dbReference type="Pfam" id="PF16515">
    <property type="entry name" value="HIP1_clath_bdg"/>
    <property type="match status" value="1"/>
</dbReference>
<gene>
    <name evidence="18" type="ORF">ABG768_022172</name>
</gene>
<dbReference type="PANTHER" id="PTHR15688:SF1">
    <property type="entry name" value="KINETOCHORE-ASSOCIATED PROTEIN 1"/>
    <property type="match status" value="1"/>
</dbReference>
<dbReference type="Pfam" id="PF24520">
    <property type="entry name" value="ARM_KNTC1_1st"/>
    <property type="match status" value="1"/>
</dbReference>
<dbReference type="Gene3D" id="1.25.40.90">
    <property type="match status" value="1"/>
</dbReference>